<accession>A0A6A4TIQ2</accession>
<organism evidence="1 2">
    <name type="scientific">Scophthalmus maximus</name>
    <name type="common">Turbot</name>
    <name type="synonym">Psetta maxima</name>
    <dbReference type="NCBI Taxonomy" id="52904"/>
    <lineage>
        <taxon>Eukaryota</taxon>
        <taxon>Metazoa</taxon>
        <taxon>Chordata</taxon>
        <taxon>Craniata</taxon>
        <taxon>Vertebrata</taxon>
        <taxon>Euteleostomi</taxon>
        <taxon>Actinopterygii</taxon>
        <taxon>Neopterygii</taxon>
        <taxon>Teleostei</taxon>
        <taxon>Neoteleostei</taxon>
        <taxon>Acanthomorphata</taxon>
        <taxon>Carangaria</taxon>
        <taxon>Pleuronectiformes</taxon>
        <taxon>Pleuronectoidei</taxon>
        <taxon>Scophthalmidae</taxon>
        <taxon>Scophthalmus</taxon>
    </lineage>
</organism>
<evidence type="ECO:0000313" key="1">
    <source>
        <dbReference type="EMBL" id="KAF0046627.1"/>
    </source>
</evidence>
<reference evidence="1 2" key="1">
    <citation type="submission" date="2019-06" db="EMBL/GenBank/DDBJ databases">
        <title>Draft genomes of female and male turbot (Scophthalmus maximus).</title>
        <authorList>
            <person name="Xu H."/>
            <person name="Xu X.-W."/>
            <person name="Shao C."/>
            <person name="Chen S."/>
        </authorList>
    </citation>
    <scope>NUCLEOTIDE SEQUENCE [LARGE SCALE GENOMIC DNA]</scope>
    <source>
        <strain evidence="1">Ysfricsl-2016a</strain>
        <tissue evidence="1">Blood</tissue>
    </source>
</reference>
<evidence type="ECO:0000313" key="2">
    <source>
        <dbReference type="Proteomes" id="UP000438429"/>
    </source>
</evidence>
<comment type="caution">
    <text evidence="1">The sequence shown here is derived from an EMBL/GenBank/DDBJ whole genome shotgun (WGS) entry which is preliminary data.</text>
</comment>
<name>A0A6A4TIQ2_SCOMX</name>
<gene>
    <name evidence="1" type="ORF">F2P81_000260</name>
</gene>
<dbReference type="AlphaFoldDB" id="A0A6A4TIQ2"/>
<proteinExistence type="predicted"/>
<protein>
    <submittedName>
        <fullName evidence="1">Uncharacterized protein</fullName>
    </submittedName>
</protein>
<sequence>MAGREERQSQLNRSTTVVQRVNKSISRDDGQLLRRVIMPLTQPLFTLLEAPSCTCFDQTSVTGRCP</sequence>
<dbReference type="Proteomes" id="UP000438429">
    <property type="component" value="Unassembled WGS sequence"/>
</dbReference>
<dbReference type="EMBL" id="VEVO01000001">
    <property type="protein sequence ID" value="KAF0046627.1"/>
    <property type="molecule type" value="Genomic_DNA"/>
</dbReference>